<dbReference type="SUPFAM" id="SSF53448">
    <property type="entry name" value="Nucleotide-diphospho-sugar transferases"/>
    <property type="match status" value="1"/>
</dbReference>
<reference evidence="6 7" key="1">
    <citation type="journal article" date="2019" name="Commun. Biol.">
        <title>The bagworm genome reveals a unique fibroin gene that provides high tensile strength.</title>
        <authorList>
            <person name="Kono N."/>
            <person name="Nakamura H."/>
            <person name="Ohtoshi R."/>
            <person name="Tomita M."/>
            <person name="Numata K."/>
            <person name="Arakawa K."/>
        </authorList>
    </citation>
    <scope>NUCLEOTIDE SEQUENCE [LARGE SCALE GENOMIC DNA]</scope>
</reference>
<feature type="compositionally biased region" description="Basic residues" evidence="3">
    <location>
        <begin position="297"/>
        <end position="307"/>
    </location>
</feature>
<dbReference type="Proteomes" id="UP000299102">
    <property type="component" value="Unassembled WGS sequence"/>
</dbReference>
<dbReference type="GO" id="GO:0005794">
    <property type="term" value="C:Golgi apparatus"/>
    <property type="evidence" value="ECO:0007669"/>
    <property type="project" value="TreeGrafter"/>
</dbReference>
<dbReference type="InterPro" id="IPR029044">
    <property type="entry name" value="Nucleotide-diphossugar_trans"/>
</dbReference>
<dbReference type="EMBL" id="BGZK01001368">
    <property type="protein sequence ID" value="GBP78408.1"/>
    <property type="molecule type" value="Genomic_DNA"/>
</dbReference>
<comment type="caution">
    <text evidence="6">The sequence shown here is derived from an EMBL/GenBank/DDBJ whole genome shotgun (WGS) entry which is preliminary data.</text>
</comment>
<dbReference type="InterPro" id="IPR001173">
    <property type="entry name" value="Glyco_trans_2-like"/>
</dbReference>
<evidence type="ECO:0000256" key="1">
    <source>
        <dbReference type="ARBA" id="ARBA00022679"/>
    </source>
</evidence>
<feature type="domain" description="Glycosyltransferase 2-like" evidence="4">
    <location>
        <begin position="125"/>
        <end position="293"/>
    </location>
</feature>
<dbReference type="PANTHER" id="PTHR11675:SF43">
    <property type="entry name" value="POLYPEPTIDE N-ACETYLGALACTOSAMINYLTRANSFERASE 1"/>
    <property type="match status" value="1"/>
</dbReference>
<protein>
    <submittedName>
        <fullName evidence="6">Polypeptide N-acetylgalactosaminyltransferase 10</fullName>
    </submittedName>
</protein>
<dbReference type="STRING" id="151549.A0A4C1YQI3"/>
<dbReference type="Gene3D" id="3.90.550.10">
    <property type="entry name" value="Spore Coat Polysaccharide Biosynthesis Protein SpsA, Chain A"/>
    <property type="match status" value="3"/>
</dbReference>
<evidence type="ECO:0000256" key="2">
    <source>
        <dbReference type="ARBA" id="ARBA00023157"/>
    </source>
</evidence>
<dbReference type="AlphaFoldDB" id="A0A4C1YQI3"/>
<evidence type="ECO:0000313" key="7">
    <source>
        <dbReference type="Proteomes" id="UP000299102"/>
    </source>
</evidence>
<dbReference type="Pfam" id="PF02709">
    <property type="entry name" value="Glyco_transf_7C"/>
    <property type="match status" value="1"/>
</dbReference>
<proteinExistence type="predicted"/>
<keyword evidence="1 6" id="KW-0808">Transferase</keyword>
<feature type="region of interest" description="Disordered" evidence="3">
    <location>
        <begin position="290"/>
        <end position="316"/>
    </location>
</feature>
<evidence type="ECO:0000259" key="5">
    <source>
        <dbReference type="Pfam" id="PF02709"/>
    </source>
</evidence>
<dbReference type="GO" id="GO:0006493">
    <property type="term" value="P:protein O-linked glycosylation"/>
    <property type="evidence" value="ECO:0007669"/>
    <property type="project" value="TreeGrafter"/>
</dbReference>
<keyword evidence="2" id="KW-1015">Disulfide bond</keyword>
<feature type="domain" description="Galactosyltransferase C-terminal" evidence="5">
    <location>
        <begin position="382"/>
        <end position="445"/>
    </location>
</feature>
<name>A0A4C1YQI3_EUMVA</name>
<dbReference type="InterPro" id="IPR027791">
    <property type="entry name" value="Galactosyl_T_C"/>
</dbReference>
<dbReference type="GO" id="GO:0004653">
    <property type="term" value="F:polypeptide N-acetylgalactosaminyltransferase activity"/>
    <property type="evidence" value="ECO:0007669"/>
    <property type="project" value="TreeGrafter"/>
</dbReference>
<accession>A0A4C1YQI3</accession>
<sequence length="503" mass="56408">MSVLPIRKCISAARAATLTVLMVGALLILRTWYDHRRAAPDHASLNASPSEVELERQVLLDETLQRVGAEGAADTVTDARAAAEARRRALNVFLSDRTPYNRTIPDHRHEACSRVRYPAMLPSASVVVVFHNEPYSVLVRTVWSVLNSARRSQPWYKASTDATPPGYQGQETNSTFVYLREVVLVDDASTEMELSDKLAYYVRTRLPPIVQLLRLPQRAGLMAARMTGARAARGDVLVFLDAHCEAGADWLRPLLARVLVTRTAVVSPVIDVIDQTTFRLEAADDFQAIHQHDKSRPGGRRANRRHGCGACGRGRDSEIKNKNRKEITVASTPAALALRRSETKDLLIKWKVGGFTFSGHFVWIGVSERERRRRDGDINPTWSPAMAGGLFAMRRDYFWELGGYDELMTGWGGENLEMSFRVWQCGGTLEVLACSRVGHVFRAYHPYALPAPDTHGANTARAAAVWMDEYAELLYLYRPDLRVSTHQRRVLCQNSITKIDTWP</sequence>
<organism evidence="6 7">
    <name type="scientific">Eumeta variegata</name>
    <name type="common">Bagworm moth</name>
    <name type="synonym">Eumeta japonica</name>
    <dbReference type="NCBI Taxonomy" id="151549"/>
    <lineage>
        <taxon>Eukaryota</taxon>
        <taxon>Metazoa</taxon>
        <taxon>Ecdysozoa</taxon>
        <taxon>Arthropoda</taxon>
        <taxon>Hexapoda</taxon>
        <taxon>Insecta</taxon>
        <taxon>Pterygota</taxon>
        <taxon>Neoptera</taxon>
        <taxon>Endopterygota</taxon>
        <taxon>Lepidoptera</taxon>
        <taxon>Glossata</taxon>
        <taxon>Ditrysia</taxon>
        <taxon>Tineoidea</taxon>
        <taxon>Psychidae</taxon>
        <taxon>Oiketicinae</taxon>
        <taxon>Eumeta</taxon>
    </lineage>
</organism>
<keyword evidence="7" id="KW-1185">Reference proteome</keyword>
<dbReference type="Pfam" id="PF00535">
    <property type="entry name" value="Glycos_transf_2"/>
    <property type="match status" value="1"/>
</dbReference>
<dbReference type="PANTHER" id="PTHR11675">
    <property type="entry name" value="N-ACETYLGALACTOSAMINYLTRANSFERASE"/>
    <property type="match status" value="1"/>
</dbReference>
<evidence type="ECO:0000313" key="6">
    <source>
        <dbReference type="EMBL" id="GBP78408.1"/>
    </source>
</evidence>
<evidence type="ECO:0000256" key="3">
    <source>
        <dbReference type="SAM" id="MobiDB-lite"/>
    </source>
</evidence>
<dbReference type="OrthoDB" id="416652at2759"/>
<evidence type="ECO:0000259" key="4">
    <source>
        <dbReference type="Pfam" id="PF00535"/>
    </source>
</evidence>
<gene>
    <name evidence="6" type="primary">GALNT10</name>
    <name evidence="6" type="ORF">EVAR_58198_1</name>
</gene>